<proteinExistence type="predicted"/>
<comment type="caution">
    <text evidence="2">The sequence shown here is derived from an EMBL/GenBank/DDBJ whole genome shotgun (WGS) entry which is preliminary data.</text>
</comment>
<feature type="region of interest" description="Disordered" evidence="1">
    <location>
        <begin position="1"/>
        <end position="25"/>
    </location>
</feature>
<organism evidence="2 3">
    <name type="scientific">Psychrobacter saeujeotis</name>
    <dbReference type="NCBI Taxonomy" id="3143436"/>
    <lineage>
        <taxon>Bacteria</taxon>
        <taxon>Pseudomonadati</taxon>
        <taxon>Pseudomonadota</taxon>
        <taxon>Gammaproteobacteria</taxon>
        <taxon>Moraxellales</taxon>
        <taxon>Moraxellaceae</taxon>
        <taxon>Psychrobacter</taxon>
    </lineage>
</organism>
<keyword evidence="3" id="KW-1185">Reference proteome</keyword>
<protein>
    <submittedName>
        <fullName evidence="2">DNA polymerase III subunit gamma/tau</fullName>
    </submittedName>
</protein>
<evidence type="ECO:0000256" key="1">
    <source>
        <dbReference type="SAM" id="MobiDB-lite"/>
    </source>
</evidence>
<feature type="non-terminal residue" evidence="2">
    <location>
        <position position="1"/>
    </location>
</feature>
<sequence>PEPISEPSRNDSQLSSQDSDPRVLLRCPPQELTGEWTPEKWDYWLQEARENSNLAQDELALARQGMMTGDCNGDAVFMTGVDSKHLQTTFQALAAKLQQQFLKADVSLQVDSSVMQDENKTPELRQRQRVLQATSVAETMLLESPVMQYLSARGEGKMGKVKLI</sequence>
<name>A0ABU9X622_9GAMM</name>
<accession>A0ABU9X622</accession>
<evidence type="ECO:0000313" key="2">
    <source>
        <dbReference type="EMBL" id="MEN2750852.1"/>
    </source>
</evidence>
<reference evidence="2 3" key="1">
    <citation type="submission" date="2024-05" db="EMBL/GenBank/DDBJ databases">
        <authorList>
            <person name="Kim H.-Y."/>
            <person name="Kim E."/>
            <person name="Cai Y."/>
            <person name="Yang S.-M."/>
            <person name="Lee W."/>
        </authorList>
    </citation>
    <scope>NUCLEOTIDE SEQUENCE [LARGE SCALE GENOMIC DNA]</scope>
    <source>
        <strain evidence="2 3">FBL11</strain>
    </source>
</reference>
<gene>
    <name evidence="2" type="ORF">AAIR29_04315</name>
</gene>
<evidence type="ECO:0000313" key="3">
    <source>
        <dbReference type="Proteomes" id="UP001461960"/>
    </source>
</evidence>
<dbReference type="Proteomes" id="UP001461960">
    <property type="component" value="Unassembled WGS sequence"/>
</dbReference>
<dbReference type="EMBL" id="JBDGHN010000002">
    <property type="protein sequence ID" value="MEN2750852.1"/>
    <property type="molecule type" value="Genomic_DNA"/>
</dbReference>